<evidence type="ECO:0000256" key="11">
    <source>
        <dbReference type="SAM" id="MobiDB-lite"/>
    </source>
</evidence>
<keyword evidence="8 12" id="KW-0472">Membrane</keyword>
<keyword evidence="4" id="KW-0997">Cell inner membrane</keyword>
<keyword evidence="6 12" id="KW-0812">Transmembrane</keyword>
<evidence type="ECO:0000256" key="2">
    <source>
        <dbReference type="ARBA" id="ARBA00022448"/>
    </source>
</evidence>
<dbReference type="Proteomes" id="UP001500945">
    <property type="component" value="Unassembled WGS sequence"/>
</dbReference>
<keyword evidence="3" id="KW-1003">Cell membrane</keyword>
<feature type="transmembrane region" description="Helical" evidence="12">
    <location>
        <begin position="320"/>
        <end position="344"/>
    </location>
</feature>
<feature type="transmembrane region" description="Helical" evidence="12">
    <location>
        <begin position="116"/>
        <end position="132"/>
    </location>
</feature>
<feature type="transmembrane region" description="Helical" evidence="12">
    <location>
        <begin position="249"/>
        <end position="267"/>
    </location>
</feature>
<dbReference type="PANTHER" id="PTHR32196">
    <property type="entry name" value="ABC TRANSPORTER PERMEASE PROTEIN YPHD-RELATED-RELATED"/>
    <property type="match status" value="1"/>
</dbReference>
<comment type="caution">
    <text evidence="13">The sequence shown here is derived from an EMBL/GenBank/DDBJ whole genome shotgun (WGS) entry which is preliminary data.</text>
</comment>
<dbReference type="EMBL" id="BAABGM010000003">
    <property type="protein sequence ID" value="GAA4399531.1"/>
    <property type="molecule type" value="Genomic_DNA"/>
</dbReference>
<feature type="compositionally biased region" description="Low complexity" evidence="11">
    <location>
        <begin position="11"/>
        <end position="23"/>
    </location>
</feature>
<evidence type="ECO:0000256" key="10">
    <source>
        <dbReference type="ARBA" id="ARBA00035686"/>
    </source>
</evidence>
<feature type="transmembrane region" description="Helical" evidence="12">
    <location>
        <begin position="356"/>
        <end position="373"/>
    </location>
</feature>
<organism evidence="13 14">
    <name type="scientific">Fodinibacter luteus</name>
    <dbReference type="NCBI Taxonomy" id="552064"/>
    <lineage>
        <taxon>Bacteria</taxon>
        <taxon>Bacillati</taxon>
        <taxon>Actinomycetota</taxon>
        <taxon>Actinomycetes</taxon>
        <taxon>Micrococcales</taxon>
        <taxon>Intrasporangiaceae</taxon>
        <taxon>Fodinibacter (ex Wang et al. 2009)</taxon>
    </lineage>
</organism>
<dbReference type="RefSeq" id="WP_345202304.1">
    <property type="nucleotide sequence ID" value="NZ_BAABGM010000003.1"/>
</dbReference>
<gene>
    <name evidence="13" type="ORF">GCM10023168_07030</name>
</gene>
<keyword evidence="5" id="KW-0762">Sugar transport</keyword>
<keyword evidence="2" id="KW-0813">Transport</keyword>
<comment type="subcellular location">
    <subcellularLocation>
        <location evidence="1">Cell membrane</location>
        <topology evidence="1">Multi-pass membrane protein</topology>
    </subcellularLocation>
</comment>
<evidence type="ECO:0000256" key="6">
    <source>
        <dbReference type="ARBA" id="ARBA00022692"/>
    </source>
</evidence>
<name>A0ABP8K2J5_9MICO</name>
<keyword evidence="7 12" id="KW-1133">Transmembrane helix</keyword>
<feature type="transmembrane region" description="Helical" evidence="12">
    <location>
        <begin position="57"/>
        <end position="77"/>
    </location>
</feature>
<evidence type="ECO:0000256" key="7">
    <source>
        <dbReference type="ARBA" id="ARBA00022989"/>
    </source>
</evidence>
<evidence type="ECO:0000256" key="1">
    <source>
        <dbReference type="ARBA" id="ARBA00004651"/>
    </source>
</evidence>
<accession>A0ABP8K2J5</accession>
<evidence type="ECO:0000313" key="14">
    <source>
        <dbReference type="Proteomes" id="UP001500945"/>
    </source>
</evidence>
<sequence>MSTPENPTPAPAASGPTAPAADQAALPADLQDERLIASQGVGGWASAQWGRLRSGDLGSLPVVVGLVLIWGVFYALNPAFLSSRNLVNLTLQMVAVGTIAIGVVLVLLLGEIDLSIGSMSGLAAAIVAVMFVGKGVHVVVAVLAALGAGALVGLVYGTLFNRFGVPSFVITLAGLLALLGLQLRVLGNQGTINLPFESALVRFASQQFLPAWLAYVLALLAPAIYAIAAIRRNARRAEAGLSTVPVTRLALRAGGLAAVLVVVVVLLNRDRGVSYMFLTFLLLVVVMDLFIRRTTWGRSVLAIGGNVEAARRAGINVKRIYLSVFALCSTFAALGGIFAASRLASANQSSGGADTNLNAIAAAVIGGTSLFGGRGSAYSALLGILVIQSISNGLDLLAVESNVKFMVTGAVLLLAVIIDSLSRRSRAAHGRA</sequence>
<feature type="transmembrane region" description="Helical" evidence="12">
    <location>
        <begin position="168"/>
        <end position="187"/>
    </location>
</feature>
<feature type="transmembrane region" description="Helical" evidence="12">
    <location>
        <begin position="405"/>
        <end position="422"/>
    </location>
</feature>
<evidence type="ECO:0000256" key="5">
    <source>
        <dbReference type="ARBA" id="ARBA00022597"/>
    </source>
</evidence>
<feature type="transmembrane region" description="Helical" evidence="12">
    <location>
        <begin position="89"/>
        <end position="109"/>
    </location>
</feature>
<evidence type="ECO:0000256" key="3">
    <source>
        <dbReference type="ARBA" id="ARBA00022475"/>
    </source>
</evidence>
<comment type="function">
    <text evidence="9">Part of the binding-protein-dependent transport system for D-xylose. Probably responsible for the translocation of the substrate across the membrane.</text>
</comment>
<feature type="compositionally biased region" description="Pro residues" evidence="11">
    <location>
        <begin position="1"/>
        <end position="10"/>
    </location>
</feature>
<evidence type="ECO:0000256" key="8">
    <source>
        <dbReference type="ARBA" id="ARBA00023136"/>
    </source>
</evidence>
<dbReference type="PANTHER" id="PTHR32196:SF32">
    <property type="entry name" value="XYLOSE TRANSPORT SYSTEM PERMEASE PROTEIN XYLH"/>
    <property type="match status" value="1"/>
</dbReference>
<evidence type="ECO:0000256" key="9">
    <source>
        <dbReference type="ARBA" id="ARBA00035611"/>
    </source>
</evidence>
<feature type="transmembrane region" description="Helical" evidence="12">
    <location>
        <begin position="207"/>
        <end position="228"/>
    </location>
</feature>
<feature type="transmembrane region" description="Helical" evidence="12">
    <location>
        <begin position="138"/>
        <end position="156"/>
    </location>
</feature>
<dbReference type="Pfam" id="PF02653">
    <property type="entry name" value="BPD_transp_2"/>
    <property type="match status" value="1"/>
</dbReference>
<feature type="transmembrane region" description="Helical" evidence="12">
    <location>
        <begin position="273"/>
        <end position="291"/>
    </location>
</feature>
<keyword evidence="14" id="KW-1185">Reference proteome</keyword>
<evidence type="ECO:0000313" key="13">
    <source>
        <dbReference type="EMBL" id="GAA4399531.1"/>
    </source>
</evidence>
<proteinExistence type="predicted"/>
<reference evidence="14" key="1">
    <citation type="journal article" date="2019" name="Int. J. Syst. Evol. Microbiol.">
        <title>The Global Catalogue of Microorganisms (GCM) 10K type strain sequencing project: providing services to taxonomists for standard genome sequencing and annotation.</title>
        <authorList>
            <consortium name="The Broad Institute Genomics Platform"/>
            <consortium name="The Broad Institute Genome Sequencing Center for Infectious Disease"/>
            <person name="Wu L."/>
            <person name="Ma J."/>
        </authorList>
    </citation>
    <scope>NUCLEOTIDE SEQUENCE [LARGE SCALE GENOMIC DNA]</scope>
    <source>
        <strain evidence="14">JCM 17809</strain>
    </source>
</reference>
<feature type="region of interest" description="Disordered" evidence="11">
    <location>
        <begin position="1"/>
        <end position="23"/>
    </location>
</feature>
<evidence type="ECO:0000256" key="4">
    <source>
        <dbReference type="ARBA" id="ARBA00022519"/>
    </source>
</evidence>
<dbReference type="InterPro" id="IPR001851">
    <property type="entry name" value="ABC_transp_permease"/>
</dbReference>
<dbReference type="CDD" id="cd06579">
    <property type="entry name" value="TM_PBP1_transp_AraH_like"/>
    <property type="match status" value="1"/>
</dbReference>
<evidence type="ECO:0000256" key="12">
    <source>
        <dbReference type="SAM" id="Phobius"/>
    </source>
</evidence>
<protein>
    <recommendedName>
        <fullName evidence="10">Xylose transport system permease protein XylH</fullName>
    </recommendedName>
</protein>